<dbReference type="Proteomes" id="UP000715095">
    <property type="component" value="Unassembled WGS sequence"/>
</dbReference>
<evidence type="ECO:0000313" key="2">
    <source>
        <dbReference type="EMBL" id="MBM6705243.1"/>
    </source>
</evidence>
<evidence type="ECO:0000313" key="3">
    <source>
        <dbReference type="Proteomes" id="UP000715095"/>
    </source>
</evidence>
<dbReference type="InterPro" id="IPR033900">
    <property type="entry name" value="Gram_neg_porin_domain"/>
</dbReference>
<dbReference type="Gene3D" id="2.40.160.10">
    <property type="entry name" value="Porin"/>
    <property type="match status" value="1"/>
</dbReference>
<protein>
    <submittedName>
        <fullName evidence="2">Porin</fullName>
    </submittedName>
</protein>
<organism evidence="2 3">
    <name type="scientific">Sutterella massiliensis</name>
    <dbReference type="NCBI Taxonomy" id="1816689"/>
    <lineage>
        <taxon>Bacteria</taxon>
        <taxon>Pseudomonadati</taxon>
        <taxon>Pseudomonadota</taxon>
        <taxon>Betaproteobacteria</taxon>
        <taxon>Burkholderiales</taxon>
        <taxon>Sutterellaceae</taxon>
        <taxon>Sutterella</taxon>
    </lineage>
</organism>
<accession>A0ABS2DVA2</accession>
<dbReference type="InterPro" id="IPR023614">
    <property type="entry name" value="Porin_dom_sf"/>
</dbReference>
<sequence length="156" mass="17131">SASWAGGDGYTGLVAATYDFGVAKLYVDGQYFKRMRIANAEYEKLSGLNGEFASFWENTAYADGYAFNIGTDVPAFGGTFKANFGYRYAECIKNPDGNNDDRYTLSAGYTYDLSKRTSLYAAGSYVWSDLSSNHNDSNLSKSPEACELIAGLIHRF</sequence>
<dbReference type="EMBL" id="JACJJC010000243">
    <property type="protein sequence ID" value="MBM6705243.1"/>
    <property type="molecule type" value="Genomic_DNA"/>
</dbReference>
<evidence type="ECO:0000259" key="1">
    <source>
        <dbReference type="Pfam" id="PF13609"/>
    </source>
</evidence>
<comment type="caution">
    <text evidence="2">The sequence shown here is derived from an EMBL/GenBank/DDBJ whole genome shotgun (WGS) entry which is preliminary data.</text>
</comment>
<gene>
    <name evidence="2" type="ORF">H6A60_12295</name>
</gene>
<dbReference type="Pfam" id="PF13609">
    <property type="entry name" value="Porin_4"/>
    <property type="match status" value="1"/>
</dbReference>
<feature type="domain" description="Porin" evidence="1">
    <location>
        <begin position="14"/>
        <end position="125"/>
    </location>
</feature>
<reference evidence="2 3" key="1">
    <citation type="journal article" date="2021" name="Sci. Rep.">
        <title>The distribution of antibiotic resistance genes in chicken gut microbiota commensals.</title>
        <authorList>
            <person name="Juricova H."/>
            <person name="Matiasovicova J."/>
            <person name="Kubasova T."/>
            <person name="Cejkova D."/>
            <person name="Rychlik I."/>
        </authorList>
    </citation>
    <scope>NUCLEOTIDE SEQUENCE [LARGE SCALE GENOMIC DNA]</scope>
    <source>
        <strain evidence="2 3">An829</strain>
    </source>
</reference>
<proteinExistence type="predicted"/>
<feature type="non-terminal residue" evidence="2">
    <location>
        <position position="1"/>
    </location>
</feature>
<name>A0ABS2DVA2_9BURK</name>
<dbReference type="SUPFAM" id="SSF56935">
    <property type="entry name" value="Porins"/>
    <property type="match status" value="1"/>
</dbReference>
<keyword evidence="3" id="KW-1185">Reference proteome</keyword>
<dbReference type="RefSeq" id="WP_205105070.1">
    <property type="nucleotide sequence ID" value="NZ_JACJJC010000243.1"/>
</dbReference>